<evidence type="ECO:0000313" key="2">
    <source>
        <dbReference type="EMBL" id="MTI28700.1"/>
    </source>
</evidence>
<dbReference type="PROSITE" id="PS51257">
    <property type="entry name" value="PROKAR_LIPOPROTEIN"/>
    <property type="match status" value="1"/>
</dbReference>
<evidence type="ECO:0000313" key="3">
    <source>
        <dbReference type="Proteomes" id="UP000798808"/>
    </source>
</evidence>
<proteinExistence type="predicted"/>
<reference evidence="2 3" key="1">
    <citation type="submission" date="2019-02" db="EMBL/GenBank/DDBJ databases">
        <authorList>
            <person name="Goldberg S.R."/>
            <person name="Haltli B.A."/>
            <person name="Correa H."/>
            <person name="Russell K.G."/>
        </authorList>
    </citation>
    <scope>NUCLEOTIDE SEQUENCE [LARGE SCALE GENOMIC DNA]</scope>
    <source>
        <strain evidence="2 3">JCM 16186</strain>
    </source>
</reference>
<accession>A0ABW9RZZ9</accession>
<feature type="signal peptide" evidence="1">
    <location>
        <begin position="1"/>
        <end position="18"/>
    </location>
</feature>
<keyword evidence="1" id="KW-0732">Signal</keyword>
<evidence type="ECO:0000256" key="1">
    <source>
        <dbReference type="SAM" id="SignalP"/>
    </source>
</evidence>
<dbReference type="EMBL" id="SMLW01000670">
    <property type="protein sequence ID" value="MTI28700.1"/>
    <property type="molecule type" value="Genomic_DNA"/>
</dbReference>
<organism evidence="2 3">
    <name type="scientific">Fulvivirga kasyanovii</name>
    <dbReference type="NCBI Taxonomy" id="396812"/>
    <lineage>
        <taxon>Bacteria</taxon>
        <taxon>Pseudomonadati</taxon>
        <taxon>Bacteroidota</taxon>
        <taxon>Cytophagia</taxon>
        <taxon>Cytophagales</taxon>
        <taxon>Fulvivirgaceae</taxon>
        <taxon>Fulvivirga</taxon>
    </lineage>
</organism>
<name>A0ABW9RZZ9_9BACT</name>
<protein>
    <recommendedName>
        <fullName evidence="4">Lipoprotein</fullName>
    </recommendedName>
</protein>
<dbReference type="RefSeq" id="WP_155176482.1">
    <property type="nucleotide sequence ID" value="NZ_BAAAFL010000021.1"/>
</dbReference>
<gene>
    <name evidence="2" type="ORF">E1163_27320</name>
</gene>
<dbReference type="Proteomes" id="UP000798808">
    <property type="component" value="Unassembled WGS sequence"/>
</dbReference>
<sequence>MKNILFSAALLVIALLIACDSKEKEQNTEVSENEIVAKDSTVSGNTLTDEQIEKIKEFHATFTDVYAFTLEETLTNFQGEANVDSEIDVWMHMADAYKNYINSQPDSLGLDTKKEAYKLILLRSMMSDEETLQNAKLKILSTEQAKEVLTHYSQEPDRLDDFTSN</sequence>
<comment type="caution">
    <text evidence="2">The sequence shown here is derived from an EMBL/GenBank/DDBJ whole genome shotgun (WGS) entry which is preliminary data.</text>
</comment>
<keyword evidence="3" id="KW-1185">Reference proteome</keyword>
<feature type="chain" id="PRO_5046756726" description="Lipoprotein" evidence="1">
    <location>
        <begin position="19"/>
        <end position="165"/>
    </location>
</feature>
<evidence type="ECO:0008006" key="4">
    <source>
        <dbReference type="Google" id="ProtNLM"/>
    </source>
</evidence>